<organism evidence="2 3">
    <name type="scientific">Goodea atripinnis</name>
    <dbReference type="NCBI Taxonomy" id="208336"/>
    <lineage>
        <taxon>Eukaryota</taxon>
        <taxon>Metazoa</taxon>
        <taxon>Chordata</taxon>
        <taxon>Craniata</taxon>
        <taxon>Vertebrata</taxon>
        <taxon>Euteleostomi</taxon>
        <taxon>Actinopterygii</taxon>
        <taxon>Neopterygii</taxon>
        <taxon>Teleostei</taxon>
        <taxon>Neoteleostei</taxon>
        <taxon>Acanthomorphata</taxon>
        <taxon>Ovalentaria</taxon>
        <taxon>Atherinomorphae</taxon>
        <taxon>Cyprinodontiformes</taxon>
        <taxon>Goodeidae</taxon>
        <taxon>Goodea</taxon>
    </lineage>
</organism>
<dbReference type="Proteomes" id="UP001476798">
    <property type="component" value="Unassembled WGS sequence"/>
</dbReference>
<sequence length="134" mass="14676">SVRTPLVIGPQEREGTVPGRTSTPPTAPRRPCFSHVSIITVGRRPFLNPCVLDLRHPCLFDESCDLFSTSGVVLFYVRTMAECQNVLLLCPLTLLMVLQKEHHFGAKQDLMGDGRGDRDGCVRRGGPDAVGGFI</sequence>
<reference evidence="2 3" key="1">
    <citation type="submission" date="2021-06" db="EMBL/GenBank/DDBJ databases">
        <authorList>
            <person name="Palmer J.M."/>
        </authorList>
    </citation>
    <scope>NUCLEOTIDE SEQUENCE [LARGE SCALE GENOMIC DNA]</scope>
    <source>
        <strain evidence="2 3">GA_2019</strain>
        <tissue evidence="2">Muscle</tissue>
    </source>
</reference>
<accession>A0ABV0MXW4</accession>
<feature type="non-terminal residue" evidence="2">
    <location>
        <position position="1"/>
    </location>
</feature>
<comment type="caution">
    <text evidence="2">The sequence shown here is derived from an EMBL/GenBank/DDBJ whole genome shotgun (WGS) entry which is preliminary data.</text>
</comment>
<feature type="region of interest" description="Disordered" evidence="1">
    <location>
        <begin position="1"/>
        <end position="28"/>
    </location>
</feature>
<evidence type="ECO:0000313" key="3">
    <source>
        <dbReference type="Proteomes" id="UP001476798"/>
    </source>
</evidence>
<evidence type="ECO:0000256" key="1">
    <source>
        <dbReference type="SAM" id="MobiDB-lite"/>
    </source>
</evidence>
<keyword evidence="3" id="KW-1185">Reference proteome</keyword>
<gene>
    <name evidence="2" type="ORF">GOODEAATRI_001679</name>
</gene>
<protein>
    <submittedName>
        <fullName evidence="2">Uncharacterized protein</fullName>
    </submittedName>
</protein>
<dbReference type="EMBL" id="JAHRIO010020045">
    <property type="protein sequence ID" value="MEQ2163969.1"/>
    <property type="molecule type" value="Genomic_DNA"/>
</dbReference>
<name>A0ABV0MXW4_9TELE</name>
<proteinExistence type="predicted"/>
<evidence type="ECO:0000313" key="2">
    <source>
        <dbReference type="EMBL" id="MEQ2163969.1"/>
    </source>
</evidence>